<dbReference type="RefSeq" id="WP_163199919.1">
    <property type="nucleotide sequence ID" value="NZ_WHZU01000003.1"/>
</dbReference>
<keyword evidence="3 8" id="KW-0813">Transport</keyword>
<evidence type="ECO:0000313" key="10">
    <source>
        <dbReference type="EMBL" id="NEH11063.1"/>
    </source>
</evidence>
<evidence type="ECO:0000256" key="2">
    <source>
        <dbReference type="ARBA" id="ARBA00010692"/>
    </source>
</evidence>
<evidence type="ECO:0000256" key="9">
    <source>
        <dbReference type="SAM" id="Phobius"/>
    </source>
</evidence>
<dbReference type="EMBL" id="WHZU01000003">
    <property type="protein sequence ID" value="NEH11063.1"/>
    <property type="molecule type" value="Genomic_DNA"/>
</dbReference>
<feature type="transmembrane region" description="Helical" evidence="9">
    <location>
        <begin position="55"/>
        <end position="73"/>
    </location>
</feature>
<feature type="transmembrane region" description="Helical" evidence="9">
    <location>
        <begin position="110"/>
        <end position="128"/>
    </location>
</feature>
<feature type="transmembrane region" description="Helical" evidence="9">
    <location>
        <begin position="21"/>
        <end position="43"/>
    </location>
</feature>
<keyword evidence="5 9" id="KW-0812">Transmembrane</keyword>
<evidence type="ECO:0000256" key="6">
    <source>
        <dbReference type="ARBA" id="ARBA00022989"/>
    </source>
</evidence>
<evidence type="ECO:0000256" key="4">
    <source>
        <dbReference type="ARBA" id="ARBA00022475"/>
    </source>
</evidence>
<dbReference type="Pfam" id="PF02632">
    <property type="entry name" value="BioY"/>
    <property type="match status" value="1"/>
</dbReference>
<comment type="similarity">
    <text evidence="2 8">Belongs to the BioY family.</text>
</comment>
<evidence type="ECO:0000256" key="3">
    <source>
        <dbReference type="ARBA" id="ARBA00022448"/>
    </source>
</evidence>
<proteinExistence type="inferred from homology"/>
<dbReference type="PANTHER" id="PTHR34295:SF4">
    <property type="entry name" value="BIOTIN TRANSPORTER BIOY-RELATED"/>
    <property type="match status" value="1"/>
</dbReference>
<protein>
    <recommendedName>
        <fullName evidence="8">Biotin transporter</fullName>
    </recommendedName>
</protein>
<feature type="transmembrane region" description="Helical" evidence="9">
    <location>
        <begin position="171"/>
        <end position="200"/>
    </location>
</feature>
<dbReference type="Gene3D" id="1.10.1760.20">
    <property type="match status" value="1"/>
</dbReference>
<dbReference type="Proteomes" id="UP000475155">
    <property type="component" value="Unassembled WGS sequence"/>
</dbReference>
<keyword evidence="4 8" id="KW-1003">Cell membrane</keyword>
<accession>A0ABX0C7C7</accession>
<organism evidence="10 11">
    <name type="scientific">Bifidobacterium saimiriisciurei</name>
    <dbReference type="NCBI Taxonomy" id="2661627"/>
    <lineage>
        <taxon>Bacteria</taxon>
        <taxon>Bacillati</taxon>
        <taxon>Actinomycetota</taxon>
        <taxon>Actinomycetes</taxon>
        <taxon>Bifidobacteriales</taxon>
        <taxon>Bifidobacteriaceae</taxon>
        <taxon>Bifidobacterium</taxon>
    </lineage>
</organism>
<dbReference type="PANTHER" id="PTHR34295">
    <property type="entry name" value="BIOTIN TRANSPORTER BIOY"/>
    <property type="match status" value="1"/>
</dbReference>
<comment type="subcellular location">
    <subcellularLocation>
        <location evidence="1 8">Cell membrane</location>
        <topology evidence="1 8">Multi-pass membrane protein</topology>
    </subcellularLocation>
</comment>
<keyword evidence="6 9" id="KW-1133">Transmembrane helix</keyword>
<evidence type="ECO:0000313" key="11">
    <source>
        <dbReference type="Proteomes" id="UP000475155"/>
    </source>
</evidence>
<evidence type="ECO:0000256" key="8">
    <source>
        <dbReference type="PIRNR" id="PIRNR016661"/>
    </source>
</evidence>
<feature type="transmembrane region" description="Helical" evidence="9">
    <location>
        <begin position="80"/>
        <end position="104"/>
    </location>
</feature>
<name>A0ABX0C7C7_9BIFI</name>
<comment type="caution">
    <text evidence="10">The sequence shown here is derived from an EMBL/GenBank/DDBJ whole genome shotgun (WGS) entry which is preliminary data.</text>
</comment>
<sequence>MISQHHRPALDRIARTADAAGARRLLVSGARALLFAGLMWTAAAAGEIPVPGTPVPITMQTFVLMLAALTLSWREAAGAVATYLTAGAMGLPVFAGGASTLALVGPSAGFLIGFLPAVTITALTRGEARTDSARGRVLTALRYFGAIVLGVIVVLYPFGAFVQSVLTGVPFAAVMTASLGFLIGDLPKAVIVSAVCAGLAHRK</sequence>
<dbReference type="InterPro" id="IPR003784">
    <property type="entry name" value="BioY"/>
</dbReference>
<evidence type="ECO:0000256" key="5">
    <source>
        <dbReference type="ARBA" id="ARBA00022692"/>
    </source>
</evidence>
<evidence type="ECO:0000256" key="1">
    <source>
        <dbReference type="ARBA" id="ARBA00004651"/>
    </source>
</evidence>
<gene>
    <name evidence="10" type="ORF">GFD18_02995</name>
</gene>
<dbReference type="PIRSF" id="PIRSF016661">
    <property type="entry name" value="BioY"/>
    <property type="match status" value="1"/>
</dbReference>
<keyword evidence="11" id="KW-1185">Reference proteome</keyword>
<keyword evidence="7 8" id="KW-0472">Membrane</keyword>
<reference evidence="10 11" key="1">
    <citation type="submission" date="2019-10" db="EMBL/GenBank/DDBJ databases">
        <title>Bifidobacterium from non-human primates.</title>
        <authorList>
            <person name="Modesto M."/>
        </authorList>
    </citation>
    <scope>NUCLEOTIDE SEQUENCE [LARGE SCALE GENOMIC DNA]</scope>
    <source>
        <strain evidence="10 11">SMA1</strain>
    </source>
</reference>
<evidence type="ECO:0000256" key="7">
    <source>
        <dbReference type="ARBA" id="ARBA00023136"/>
    </source>
</evidence>
<feature type="transmembrane region" description="Helical" evidence="9">
    <location>
        <begin position="140"/>
        <end position="159"/>
    </location>
</feature>